<name>A0A4D7CUM2_9ENTE</name>
<dbReference type="InterPro" id="IPR001367">
    <property type="entry name" value="Fe_dep_repressor"/>
</dbReference>
<evidence type="ECO:0000256" key="3">
    <source>
        <dbReference type="ARBA" id="ARBA00011738"/>
    </source>
</evidence>
<evidence type="ECO:0000256" key="10">
    <source>
        <dbReference type="ARBA" id="ARBA00023163"/>
    </source>
</evidence>
<dbReference type="InterPro" id="IPR036388">
    <property type="entry name" value="WH-like_DNA-bd_sf"/>
</dbReference>
<dbReference type="Proteomes" id="UP000298615">
    <property type="component" value="Chromosome"/>
</dbReference>
<dbReference type="GO" id="GO:0003700">
    <property type="term" value="F:DNA-binding transcription factor activity"/>
    <property type="evidence" value="ECO:0007669"/>
    <property type="project" value="InterPro"/>
</dbReference>
<dbReference type="InterPro" id="IPR036421">
    <property type="entry name" value="Fe_dep_repressor_sf"/>
</dbReference>
<keyword evidence="8" id="KW-0238">DNA-binding</keyword>
<dbReference type="SMART" id="SM00899">
    <property type="entry name" value="FeoA"/>
    <property type="match status" value="1"/>
</dbReference>
<dbReference type="Pfam" id="PF01325">
    <property type="entry name" value="Fe_dep_repress"/>
    <property type="match status" value="1"/>
</dbReference>
<comment type="subcellular location">
    <subcellularLocation>
        <location evidence="1">Cytoplasm</location>
    </subcellularLocation>
</comment>
<evidence type="ECO:0000256" key="6">
    <source>
        <dbReference type="ARBA" id="ARBA00023004"/>
    </source>
</evidence>
<evidence type="ECO:0000256" key="11">
    <source>
        <dbReference type="ARBA" id="ARBA00023211"/>
    </source>
</evidence>
<keyword evidence="9" id="KW-0010">Activator</keyword>
<dbReference type="GO" id="GO:0046983">
    <property type="term" value="F:protein dimerization activity"/>
    <property type="evidence" value="ECO:0007669"/>
    <property type="project" value="InterPro"/>
</dbReference>
<dbReference type="InterPro" id="IPR038157">
    <property type="entry name" value="FeoA_core_dom"/>
</dbReference>
<evidence type="ECO:0000256" key="8">
    <source>
        <dbReference type="ARBA" id="ARBA00023125"/>
    </source>
</evidence>
<comment type="subunit">
    <text evidence="3">Homodimer.</text>
</comment>
<keyword evidence="14" id="KW-1185">Reference proteome</keyword>
<dbReference type="Pfam" id="PF02742">
    <property type="entry name" value="Fe_dep_repr_C"/>
    <property type="match status" value="1"/>
</dbReference>
<evidence type="ECO:0000313" key="14">
    <source>
        <dbReference type="Proteomes" id="UP000298615"/>
    </source>
</evidence>
<dbReference type="AlphaFoldDB" id="A0A4D7CUM2"/>
<dbReference type="PROSITE" id="PS50944">
    <property type="entry name" value="HTH_DTXR"/>
    <property type="match status" value="1"/>
</dbReference>
<dbReference type="SMART" id="SM00529">
    <property type="entry name" value="HTH_DTXR"/>
    <property type="match status" value="1"/>
</dbReference>
<evidence type="ECO:0000256" key="5">
    <source>
        <dbReference type="ARBA" id="ARBA00022491"/>
    </source>
</evidence>
<dbReference type="EMBL" id="CP039712">
    <property type="protein sequence ID" value="QCI86954.1"/>
    <property type="molecule type" value="Genomic_DNA"/>
</dbReference>
<dbReference type="InterPro" id="IPR022687">
    <property type="entry name" value="HTH_DTXR"/>
</dbReference>
<keyword evidence="11" id="KW-0464">Manganese</keyword>
<dbReference type="RefSeq" id="WP_136953776.1">
    <property type="nucleotide sequence ID" value="NZ_CP039712.1"/>
</dbReference>
<dbReference type="Pfam" id="PF04023">
    <property type="entry name" value="FeoA"/>
    <property type="match status" value="1"/>
</dbReference>
<evidence type="ECO:0000256" key="12">
    <source>
        <dbReference type="ARBA" id="ARBA00032593"/>
    </source>
</evidence>
<dbReference type="InterPro" id="IPR008988">
    <property type="entry name" value="Transcriptional_repressor_C"/>
</dbReference>
<dbReference type="InterPro" id="IPR036390">
    <property type="entry name" value="WH_DNA-bd_sf"/>
</dbReference>
<dbReference type="Gene3D" id="2.30.30.90">
    <property type="match status" value="1"/>
</dbReference>
<evidence type="ECO:0000256" key="7">
    <source>
        <dbReference type="ARBA" id="ARBA00023015"/>
    </source>
</evidence>
<dbReference type="SUPFAM" id="SSF46785">
    <property type="entry name" value="Winged helix' DNA-binding domain"/>
    <property type="match status" value="1"/>
</dbReference>
<evidence type="ECO:0000256" key="9">
    <source>
        <dbReference type="ARBA" id="ARBA00023159"/>
    </source>
</evidence>
<dbReference type="Gene3D" id="1.10.60.10">
    <property type="entry name" value="Iron dependent repressor, metal binding and dimerisation domain"/>
    <property type="match status" value="1"/>
</dbReference>
<dbReference type="OrthoDB" id="9791355at2"/>
<gene>
    <name evidence="13" type="ORF">FA707_08235</name>
</gene>
<comment type="similarity">
    <text evidence="2">Belongs to the DtxR/MntR family.</text>
</comment>
<dbReference type="InterPro" id="IPR007167">
    <property type="entry name" value="Fe-transptr_FeoA-like"/>
</dbReference>
<protein>
    <recommendedName>
        <fullName evidence="12">Manganese transport regulator</fullName>
    </recommendedName>
</protein>
<dbReference type="KEGG" id="vao:FA707_08235"/>
<proteinExistence type="inferred from homology"/>
<keyword evidence="10" id="KW-0804">Transcription</keyword>
<dbReference type="GO" id="GO:0005737">
    <property type="term" value="C:cytoplasm"/>
    <property type="evidence" value="ECO:0007669"/>
    <property type="project" value="UniProtKB-SubCell"/>
</dbReference>
<keyword evidence="6" id="KW-0408">Iron</keyword>
<dbReference type="SUPFAM" id="SSF47979">
    <property type="entry name" value="Iron-dependent repressor protein, dimerization domain"/>
    <property type="match status" value="1"/>
</dbReference>
<keyword evidence="4" id="KW-0963">Cytoplasm</keyword>
<reference evidence="13 14" key="1">
    <citation type="submission" date="2019-04" db="EMBL/GenBank/DDBJ databases">
        <title>Vagococcus sp. nov., isolated from faeces of yaks (Bos grunniens).</title>
        <authorList>
            <person name="Ge Y."/>
        </authorList>
    </citation>
    <scope>NUCLEOTIDE SEQUENCE [LARGE SCALE GENOMIC DNA]</scope>
    <source>
        <strain evidence="13 14">MN-17</strain>
    </source>
</reference>
<organism evidence="13 14">
    <name type="scientific">Vagococcus zengguangii</name>
    <dbReference type="NCBI Taxonomy" id="2571750"/>
    <lineage>
        <taxon>Bacteria</taxon>
        <taxon>Bacillati</taxon>
        <taxon>Bacillota</taxon>
        <taxon>Bacilli</taxon>
        <taxon>Lactobacillales</taxon>
        <taxon>Enterococcaceae</taxon>
        <taxon>Vagococcus</taxon>
    </lineage>
</organism>
<dbReference type="PANTHER" id="PTHR33238">
    <property type="entry name" value="IRON (METAL) DEPENDENT REPRESSOR, DTXR FAMILY"/>
    <property type="match status" value="1"/>
</dbReference>
<dbReference type="PANTHER" id="PTHR33238:SF11">
    <property type="entry name" value="TRANSCRIPTIONAL REGULATOR MNTR"/>
    <property type="match status" value="1"/>
</dbReference>
<dbReference type="GO" id="GO:0046914">
    <property type="term" value="F:transition metal ion binding"/>
    <property type="evidence" value="ECO:0007669"/>
    <property type="project" value="InterPro"/>
</dbReference>
<evidence type="ECO:0000313" key="13">
    <source>
        <dbReference type="EMBL" id="QCI86954.1"/>
    </source>
</evidence>
<sequence>MTPNKEDYLKLMYELGAYRNKIPNKSIVAGLNVSPASVSEMISKLEKDQLVIHTPYQGVQLTEKGMTYASSLIRKHRLWEVFLVEHLNYSWEEVHVEAEILEHATSDILSNRLEAFLNHPEFCPHGGIIPSLDTFVEEPNQLTLSTMKEHEQVVIKRVLDESDLLEYLAEIGLQINDTVTIKKIGAYEGPITLTNQHGQTIMISYKAASNVFIELT</sequence>
<keyword evidence="5" id="KW-0678">Repressor</keyword>
<evidence type="ECO:0000256" key="1">
    <source>
        <dbReference type="ARBA" id="ARBA00004496"/>
    </source>
</evidence>
<dbReference type="GO" id="GO:0003677">
    <property type="term" value="F:DNA binding"/>
    <property type="evidence" value="ECO:0007669"/>
    <property type="project" value="UniProtKB-KW"/>
</dbReference>
<dbReference type="SUPFAM" id="SSF50037">
    <property type="entry name" value="C-terminal domain of transcriptional repressors"/>
    <property type="match status" value="1"/>
</dbReference>
<dbReference type="InterPro" id="IPR050536">
    <property type="entry name" value="DtxR_MntR_Metal-Reg"/>
</dbReference>
<dbReference type="Gene3D" id="1.10.10.10">
    <property type="entry name" value="Winged helix-like DNA-binding domain superfamily/Winged helix DNA-binding domain"/>
    <property type="match status" value="1"/>
</dbReference>
<evidence type="ECO:0000256" key="4">
    <source>
        <dbReference type="ARBA" id="ARBA00022490"/>
    </source>
</evidence>
<evidence type="ECO:0000256" key="2">
    <source>
        <dbReference type="ARBA" id="ARBA00007871"/>
    </source>
</evidence>
<accession>A0A4D7CUM2</accession>
<keyword evidence="7" id="KW-0805">Transcription regulation</keyword>
<dbReference type="InterPro" id="IPR022689">
    <property type="entry name" value="Iron_dep_repressor"/>
</dbReference>